<reference evidence="2" key="1">
    <citation type="submission" date="2024-07" db="EMBL/GenBank/DDBJ databases">
        <title>Complete genome sequence of Verrucomicrobiaceae bacterium NT6N.</title>
        <authorList>
            <person name="Huang C."/>
            <person name="Takami H."/>
            <person name="Hamasaki K."/>
        </authorList>
    </citation>
    <scope>NUCLEOTIDE SEQUENCE</scope>
    <source>
        <strain evidence="2">NT6N</strain>
    </source>
</reference>
<dbReference type="KEGG" id="osu:NT6N_24570"/>
<dbReference type="EMBL" id="AP026866">
    <property type="protein sequence ID" value="BDS07417.1"/>
    <property type="molecule type" value="Genomic_DNA"/>
</dbReference>
<organism evidence="2">
    <name type="scientific">Oceaniferula spumae</name>
    <dbReference type="NCBI Taxonomy" id="2979115"/>
    <lineage>
        <taxon>Bacteria</taxon>
        <taxon>Pseudomonadati</taxon>
        <taxon>Verrucomicrobiota</taxon>
        <taxon>Verrucomicrobiia</taxon>
        <taxon>Verrucomicrobiales</taxon>
        <taxon>Verrucomicrobiaceae</taxon>
        <taxon>Oceaniferula</taxon>
    </lineage>
</organism>
<protein>
    <submittedName>
        <fullName evidence="2">Uncharacterized protein</fullName>
    </submittedName>
</protein>
<keyword evidence="1" id="KW-0472">Membrane</keyword>
<feature type="transmembrane region" description="Helical" evidence="1">
    <location>
        <begin position="58"/>
        <end position="80"/>
    </location>
</feature>
<keyword evidence="1" id="KW-0812">Transmembrane</keyword>
<evidence type="ECO:0000256" key="1">
    <source>
        <dbReference type="SAM" id="Phobius"/>
    </source>
</evidence>
<gene>
    <name evidence="2" type="ORF">NT6N_24570</name>
</gene>
<name>A0AAT9FMR5_9BACT</name>
<accession>A0AAT9FMR5</accession>
<dbReference type="AlphaFoldDB" id="A0AAT9FMR5"/>
<evidence type="ECO:0000313" key="2">
    <source>
        <dbReference type="EMBL" id="BDS07417.1"/>
    </source>
</evidence>
<proteinExistence type="predicted"/>
<sequence>MLKIGASIVHRTPDSCGRLLNAGIAGSQIIRCTRMTPSNEYNHCSTVRSSSVVSMIQIAPRTLIIAGYTINLVSGIFIIITERRGLPPAVNQIQTV</sequence>
<keyword evidence="1" id="KW-1133">Transmembrane helix</keyword>